<dbReference type="InParanoid" id="A0A0C2ZVI7"/>
<dbReference type="HOGENOM" id="CLU_013084_2_1_1"/>
<accession>A0A0C2ZVI7</accession>
<dbReference type="STRING" id="1036808.A0A0C2ZVI7"/>
<name>A0A0C2ZVI7_9AGAM</name>
<protein>
    <recommendedName>
        <fullName evidence="4">CxC1-like cysteine cluster associated with KDZ transposases domain-containing protein</fullName>
    </recommendedName>
</protein>
<dbReference type="AlphaFoldDB" id="A0A0C2ZVI7"/>
<reference evidence="2 3" key="1">
    <citation type="submission" date="2014-04" db="EMBL/GenBank/DDBJ databases">
        <authorList>
            <consortium name="DOE Joint Genome Institute"/>
            <person name="Kuo A."/>
            <person name="Kohler A."/>
            <person name="Nagy L.G."/>
            <person name="Floudas D."/>
            <person name="Copeland A."/>
            <person name="Barry K.W."/>
            <person name="Cichocki N."/>
            <person name="Veneault-Fourrey C."/>
            <person name="LaButti K."/>
            <person name="Lindquist E.A."/>
            <person name="Lipzen A."/>
            <person name="Lundell T."/>
            <person name="Morin E."/>
            <person name="Murat C."/>
            <person name="Sun H."/>
            <person name="Tunlid A."/>
            <person name="Henrissat B."/>
            <person name="Grigoriev I.V."/>
            <person name="Hibbett D.S."/>
            <person name="Martin F."/>
            <person name="Nordberg H.P."/>
            <person name="Cantor M.N."/>
            <person name="Hua S.X."/>
        </authorList>
    </citation>
    <scope>NUCLEOTIDE SEQUENCE [LARGE SCALE GENOMIC DNA]</scope>
    <source>
        <strain evidence="2 3">Foug A</strain>
    </source>
</reference>
<dbReference type="InterPro" id="IPR040521">
    <property type="entry name" value="KDZ"/>
</dbReference>
<evidence type="ECO:0000256" key="1">
    <source>
        <dbReference type="SAM" id="MobiDB-lite"/>
    </source>
</evidence>
<gene>
    <name evidence="2" type="ORF">SCLCIDRAFT_132494</name>
</gene>
<dbReference type="PANTHER" id="PTHR33096:SF1">
    <property type="entry name" value="CXC1-LIKE CYSTEINE CLUSTER ASSOCIATED WITH KDZ TRANSPOSASES DOMAIN-CONTAINING PROTEIN"/>
    <property type="match status" value="1"/>
</dbReference>
<evidence type="ECO:0000313" key="3">
    <source>
        <dbReference type="Proteomes" id="UP000053989"/>
    </source>
</evidence>
<sequence length="739" mass="84019">MFAVIQQGNELANVSLIRNGLLGCTPTSPELAMTFQCLELYHQLRRRQSSFGIQAYTKVLCVLHGVTYRPHFRDQFSMAFDVYLAILRAVQSRVNQALRRDDPSWRLRHYCPACTFKQPGEPVLVPSSLKAMDGNNSAKRMDNAGHADRRIFPSTYMISRTEVDMFKDDVCTRPGQRGNAEHREGGCADTWQAATAVDEDTVKVFEQTGIFISACRHRIILTCAEMLRSGELAKYPLATINKLIGAHGNDQAIGSDIGCSLSATLAASSIAQTARAANVQLVVNAFHGHAHNRMCQLQYHPLYLPGTGLEDFETCEHVFSSSNTTAGLIQHASHFHYVQSLELHFSQWDADKYAELSHFLLNNYKQALQIISTNTAELDAYRALHPNETLDFGSWAAEELAYLKAVESEPKQDALRVTYVEELEKLTKLKHALQLSRDDNFLSYSQSSFTPGSGLSHMASTATKRNHAARRAAERRVRSQQDRVEDLEDQLGIEPTDRWTVDRREYVQMLEYSRQHQFIRAVEELENLVVQRLFELSKANLASTVGYKLRKQISKAIIRRSAAVRNALKRYNKLAVKQSPPRPVLQYSEVLSYAALGDFDLLKHSRHHVLARPWSNTMHRQMAVKYFKLLRAHEEINRLDVEVRRLQAWVDNETTEIQQIATEISAPNPLLSAKLRTLFHHQQRVNNQHQLRLQCIYDLKGYSGVRPVVEHERGGEDEDEEPEGDEALRLDACINVMLR</sequence>
<keyword evidence="3" id="KW-1185">Reference proteome</keyword>
<dbReference type="Pfam" id="PF18758">
    <property type="entry name" value="KDZ"/>
    <property type="match status" value="1"/>
</dbReference>
<feature type="compositionally biased region" description="Basic and acidic residues" evidence="1">
    <location>
        <begin position="471"/>
        <end position="482"/>
    </location>
</feature>
<reference evidence="3" key="2">
    <citation type="submission" date="2015-01" db="EMBL/GenBank/DDBJ databases">
        <title>Evolutionary Origins and Diversification of the Mycorrhizal Mutualists.</title>
        <authorList>
            <consortium name="DOE Joint Genome Institute"/>
            <consortium name="Mycorrhizal Genomics Consortium"/>
            <person name="Kohler A."/>
            <person name="Kuo A."/>
            <person name="Nagy L.G."/>
            <person name="Floudas D."/>
            <person name="Copeland A."/>
            <person name="Barry K.W."/>
            <person name="Cichocki N."/>
            <person name="Veneault-Fourrey C."/>
            <person name="LaButti K."/>
            <person name="Lindquist E.A."/>
            <person name="Lipzen A."/>
            <person name="Lundell T."/>
            <person name="Morin E."/>
            <person name="Murat C."/>
            <person name="Riley R."/>
            <person name="Ohm R."/>
            <person name="Sun H."/>
            <person name="Tunlid A."/>
            <person name="Henrissat B."/>
            <person name="Grigoriev I.V."/>
            <person name="Hibbett D.S."/>
            <person name="Martin F."/>
        </authorList>
    </citation>
    <scope>NUCLEOTIDE SEQUENCE [LARGE SCALE GENOMIC DNA]</scope>
    <source>
        <strain evidence="3">Foug A</strain>
    </source>
</reference>
<organism evidence="2 3">
    <name type="scientific">Scleroderma citrinum Foug A</name>
    <dbReference type="NCBI Taxonomy" id="1036808"/>
    <lineage>
        <taxon>Eukaryota</taxon>
        <taxon>Fungi</taxon>
        <taxon>Dikarya</taxon>
        <taxon>Basidiomycota</taxon>
        <taxon>Agaricomycotina</taxon>
        <taxon>Agaricomycetes</taxon>
        <taxon>Agaricomycetidae</taxon>
        <taxon>Boletales</taxon>
        <taxon>Sclerodermatineae</taxon>
        <taxon>Sclerodermataceae</taxon>
        <taxon>Scleroderma</taxon>
    </lineage>
</organism>
<feature type="region of interest" description="Disordered" evidence="1">
    <location>
        <begin position="451"/>
        <end position="482"/>
    </location>
</feature>
<proteinExistence type="predicted"/>
<evidence type="ECO:0000313" key="2">
    <source>
        <dbReference type="EMBL" id="KIM56507.1"/>
    </source>
</evidence>
<dbReference type="PANTHER" id="PTHR33096">
    <property type="entry name" value="CXC2 DOMAIN-CONTAINING PROTEIN"/>
    <property type="match status" value="1"/>
</dbReference>
<dbReference type="EMBL" id="KN822115">
    <property type="protein sequence ID" value="KIM56507.1"/>
    <property type="molecule type" value="Genomic_DNA"/>
</dbReference>
<feature type="compositionally biased region" description="Polar residues" evidence="1">
    <location>
        <begin position="451"/>
        <end position="463"/>
    </location>
</feature>
<dbReference type="OrthoDB" id="3251205at2759"/>
<evidence type="ECO:0008006" key="4">
    <source>
        <dbReference type="Google" id="ProtNLM"/>
    </source>
</evidence>
<dbReference type="Proteomes" id="UP000053989">
    <property type="component" value="Unassembled WGS sequence"/>
</dbReference>